<name>X0Y1P7_9ZZZZ</name>
<feature type="non-terminal residue" evidence="3">
    <location>
        <position position="1"/>
    </location>
</feature>
<dbReference type="AlphaFoldDB" id="X0Y1P7"/>
<organism evidence="3">
    <name type="scientific">marine sediment metagenome</name>
    <dbReference type="NCBI Taxonomy" id="412755"/>
    <lineage>
        <taxon>unclassified sequences</taxon>
        <taxon>metagenomes</taxon>
        <taxon>ecological metagenomes</taxon>
    </lineage>
</organism>
<feature type="domain" description="Carboxylase conserved" evidence="2">
    <location>
        <begin position="5"/>
        <end position="119"/>
    </location>
</feature>
<sequence length="148" mass="15562">ATLNVISGERYKIITSETRDYVEGKYGIPPGPINKELMQKIMGDEEPDYSFRAGDLADLEDWDKAVETLGPLAKNDEDIIMGVMFPMQAKELLELRESGKLAEAHAAAIPSGPEEAAEAAAEAPAKPAGAPAEAPAQAPAAPPAPPPA</sequence>
<feature type="region of interest" description="Disordered" evidence="1">
    <location>
        <begin position="104"/>
        <end position="148"/>
    </location>
</feature>
<feature type="compositionally biased region" description="Low complexity" evidence="1">
    <location>
        <begin position="106"/>
        <end position="139"/>
    </location>
</feature>
<gene>
    <name evidence="3" type="ORF">S01H1_83986</name>
</gene>
<dbReference type="SUPFAM" id="SSF89000">
    <property type="entry name" value="post-HMGL domain-like"/>
    <property type="match status" value="1"/>
</dbReference>
<dbReference type="Pfam" id="PF02436">
    <property type="entry name" value="PYC_OADA"/>
    <property type="match status" value="1"/>
</dbReference>
<evidence type="ECO:0000256" key="1">
    <source>
        <dbReference type="SAM" id="MobiDB-lite"/>
    </source>
</evidence>
<comment type="caution">
    <text evidence="3">The sequence shown here is derived from an EMBL/GenBank/DDBJ whole genome shotgun (WGS) entry which is preliminary data.</text>
</comment>
<dbReference type="InterPro" id="IPR013785">
    <property type="entry name" value="Aldolase_TIM"/>
</dbReference>
<dbReference type="Gene3D" id="3.20.20.70">
    <property type="entry name" value="Aldolase class I"/>
    <property type="match status" value="1"/>
</dbReference>
<reference evidence="3" key="1">
    <citation type="journal article" date="2014" name="Front. Microbiol.">
        <title>High frequency of phylogenetically diverse reductive dehalogenase-homologous genes in deep subseafloor sedimentary metagenomes.</title>
        <authorList>
            <person name="Kawai M."/>
            <person name="Futagami T."/>
            <person name="Toyoda A."/>
            <person name="Takaki Y."/>
            <person name="Nishi S."/>
            <person name="Hori S."/>
            <person name="Arai W."/>
            <person name="Tsubouchi T."/>
            <person name="Morono Y."/>
            <person name="Uchiyama I."/>
            <person name="Ito T."/>
            <person name="Fujiyama A."/>
            <person name="Inagaki F."/>
            <person name="Takami H."/>
        </authorList>
    </citation>
    <scope>NUCLEOTIDE SEQUENCE</scope>
    <source>
        <strain evidence="3">Expedition CK06-06</strain>
    </source>
</reference>
<feature type="non-terminal residue" evidence="3">
    <location>
        <position position="148"/>
    </location>
</feature>
<protein>
    <recommendedName>
        <fullName evidence="2">Carboxylase conserved domain-containing protein</fullName>
    </recommendedName>
</protein>
<evidence type="ECO:0000259" key="2">
    <source>
        <dbReference type="Pfam" id="PF02436"/>
    </source>
</evidence>
<dbReference type="EMBL" id="BARS01057224">
    <property type="protein sequence ID" value="GAG49610.1"/>
    <property type="molecule type" value="Genomic_DNA"/>
</dbReference>
<dbReference type="InterPro" id="IPR003379">
    <property type="entry name" value="Carboxylase_cons_dom"/>
</dbReference>
<evidence type="ECO:0000313" key="3">
    <source>
        <dbReference type="EMBL" id="GAG49610.1"/>
    </source>
</evidence>
<proteinExistence type="predicted"/>
<accession>X0Y1P7</accession>